<dbReference type="AlphaFoldDB" id="A0A0F5IUD6"/>
<dbReference type="RefSeq" id="WP_007656611.1">
    <property type="nucleotide sequence ID" value="NZ_UYXO01000044.1"/>
</dbReference>
<name>A0A0F5IUD6_9BACT</name>
<dbReference type="PATRIC" id="fig|927665.4.peg.3847"/>
<gene>
    <name evidence="1" type="ORF">HMPREF1535_03739</name>
</gene>
<dbReference type="Proteomes" id="UP000033047">
    <property type="component" value="Unassembled WGS sequence"/>
</dbReference>
<protein>
    <submittedName>
        <fullName evidence="1">Uncharacterized protein</fullName>
    </submittedName>
</protein>
<dbReference type="EMBL" id="AQHV01000020">
    <property type="protein sequence ID" value="KKB49113.1"/>
    <property type="molecule type" value="Genomic_DNA"/>
</dbReference>
<evidence type="ECO:0000313" key="1">
    <source>
        <dbReference type="EMBL" id="KKB49113.1"/>
    </source>
</evidence>
<accession>A0A0F5IUD6</accession>
<dbReference type="HOGENOM" id="CLU_1936016_0_0_10"/>
<reference evidence="1 2" key="1">
    <citation type="submission" date="2013-04" db="EMBL/GenBank/DDBJ databases">
        <title>The Genome Sequence of Parabacteroides goldsteinii DSM 19448.</title>
        <authorList>
            <consortium name="The Broad Institute Genomics Platform"/>
            <person name="Earl A."/>
            <person name="Ward D."/>
            <person name="Feldgarden M."/>
            <person name="Gevers D."/>
            <person name="Martens E."/>
            <person name="Sakamoto M."/>
            <person name="Benno Y."/>
            <person name="Song Y."/>
            <person name="Liu C."/>
            <person name="Lee J."/>
            <person name="Bolanos M."/>
            <person name="Vaisanen M.L."/>
            <person name="Finegold S.M."/>
            <person name="Walker B."/>
            <person name="Young S."/>
            <person name="Zeng Q."/>
            <person name="Gargeya S."/>
            <person name="Fitzgerald M."/>
            <person name="Haas B."/>
            <person name="Abouelleil A."/>
            <person name="Allen A.W."/>
            <person name="Alvarado L."/>
            <person name="Arachchi H.M."/>
            <person name="Berlin A.M."/>
            <person name="Chapman S.B."/>
            <person name="Gainer-Dewar J."/>
            <person name="Goldberg J."/>
            <person name="Griggs A."/>
            <person name="Gujja S."/>
            <person name="Hansen M."/>
            <person name="Howarth C."/>
            <person name="Imamovic A."/>
            <person name="Ireland A."/>
            <person name="Larimer J."/>
            <person name="McCowan C."/>
            <person name="Murphy C."/>
            <person name="Pearson M."/>
            <person name="Poon T.W."/>
            <person name="Priest M."/>
            <person name="Roberts A."/>
            <person name="Saif S."/>
            <person name="Shea T."/>
            <person name="Sisk P."/>
            <person name="Sykes S."/>
            <person name="Wortman J."/>
            <person name="Nusbaum C."/>
            <person name="Birren B."/>
        </authorList>
    </citation>
    <scope>NUCLEOTIDE SEQUENCE [LARGE SCALE GENOMIC DNA]</scope>
    <source>
        <strain evidence="1 2">DSM 19448</strain>
    </source>
</reference>
<comment type="caution">
    <text evidence="1">The sequence shown here is derived from an EMBL/GenBank/DDBJ whole genome shotgun (WGS) entry which is preliminary data.</text>
</comment>
<dbReference type="STRING" id="927665.HMPREF1535_03739"/>
<sequence length="130" mass="15340">MKKVLLIVSFLFLLLLNMQIKTEDENILSPAKTTFVCSKEKHPFQDELKNYDLSQSYHSVYCLTTRSQVLPTRCERPFKVTTRLLELFLQKEQNILNKVSETFLISQSVKFSTLRIRSGHWVYVLRKIII</sequence>
<organism evidence="1 2">
    <name type="scientific">Parabacteroides goldsteinii DSM 19448 = WAL 12034</name>
    <dbReference type="NCBI Taxonomy" id="927665"/>
    <lineage>
        <taxon>Bacteria</taxon>
        <taxon>Pseudomonadati</taxon>
        <taxon>Bacteroidota</taxon>
        <taxon>Bacteroidia</taxon>
        <taxon>Bacteroidales</taxon>
        <taxon>Tannerellaceae</taxon>
        <taxon>Parabacteroides</taxon>
    </lineage>
</organism>
<proteinExistence type="predicted"/>
<evidence type="ECO:0000313" key="2">
    <source>
        <dbReference type="Proteomes" id="UP000033047"/>
    </source>
</evidence>